<feature type="domain" description="Peptidase M12B" evidence="10">
    <location>
        <begin position="275"/>
        <end position="502"/>
    </location>
</feature>
<evidence type="ECO:0000313" key="12">
    <source>
        <dbReference type="Proteomes" id="UP001283361"/>
    </source>
</evidence>
<sequence length="939" mass="101937">MSLLTWGRLCSVSHATFFISIWLICMKQSLSTKVHVKYTEHYKSSDEITPEDLVISISNGSLNLGTAHLKRSPFDFNVPVYSLKTGADGKITCNQENLRDIKNVGFYQDVATEAVIQVTSTSDPGGSKPHLVLQGELSLGGQKYTLSPGTRHKRDVSTASPSSSPQSPSSTLSTLLSSSLPDSDDDDDYELTPYSSKASIRKDGLLAAPEIKISLSELIPEKPVLLSLRKKQKQSSSPSDAKASPFKQKSATFSFVKKSKNGRGSRRMRRQATVIYIDVVAVIDYGAYQRFLGNSASRSEALEALREYYAFVFNGMDLRYQNIPNVNYQIRVRLIKVIVSETRDASSFTEEFRMFGTPWDSVDALSALTSFSEYAVGTGADFLNPYDHSMLFTGYDLSSTEDTGSTLTTTGLAYTSTLCRTDGTSVSVVEDLGGFQSIDTATHELGHSLSAKHDGEENLCRSTDRYIMAGGTYPQTQTNALNPWKFSVCSVNYFITFIADERRTSRGSICLSYPLSISASIPDVSGRLPGQELSPDEQCVQIYGPSSRLCRGSEFGNDICTAMFCYDPSTEDTCFEQTAARGTTCGDGKLCLGGECVENPRAPSVDENCLFGDQPGAAFSGETCEAFVNDFTGYCYQELVRGRCCSSCKTIHRQVRDCEYGDHVDGCDSRSCPFADTDYLEQCCGTCNYGTPYTTTGTTMHPFSSTPIKDTQEPTTSAGCIDNSEILIDGMTCSEVTRTTPSRCYQDSVLAVCCASCEKVSSGVQGCEYGDRFPSACQKVTSCVGREQICCDTCRGGGDNAEVTTTTAPITPQPPSVCRDNPLIQVNRLPCQSAIQDDPSLCYNPNVARDCCFSCSQAHTGVNGCEYGDRYPDTCANLINCAGSVLQCCQTCSGGNNPGGGNNRNTATVKTKSSVSSVVISLVFTSVTIVFYRKDIKLL</sequence>
<keyword evidence="6" id="KW-1015">Disulfide bond</keyword>
<evidence type="ECO:0000256" key="8">
    <source>
        <dbReference type="PROSITE-ProRule" id="PRU00276"/>
    </source>
</evidence>
<protein>
    <recommendedName>
        <fullName evidence="10">Peptidase M12B domain-containing protein</fullName>
    </recommendedName>
</protein>
<feature type="binding site" evidence="8">
    <location>
        <position position="453"/>
    </location>
    <ligand>
        <name>Zn(2+)</name>
        <dbReference type="ChEBI" id="CHEBI:29105"/>
        <note>catalytic</note>
    </ligand>
</feature>
<keyword evidence="12" id="KW-1185">Reference proteome</keyword>
<evidence type="ECO:0000256" key="3">
    <source>
        <dbReference type="ARBA" id="ARBA00022801"/>
    </source>
</evidence>
<feature type="region of interest" description="Disordered" evidence="9">
    <location>
        <begin position="142"/>
        <end position="194"/>
    </location>
</feature>
<dbReference type="Gene3D" id="3.40.390.10">
    <property type="entry name" value="Collagenase (Catalytic Domain)"/>
    <property type="match status" value="1"/>
</dbReference>
<keyword evidence="3" id="KW-0378">Hydrolase</keyword>
<evidence type="ECO:0000256" key="7">
    <source>
        <dbReference type="ARBA" id="ARBA00023180"/>
    </source>
</evidence>
<dbReference type="InterPro" id="IPR006586">
    <property type="entry name" value="ADAM_Cys-rich"/>
</dbReference>
<keyword evidence="5" id="KW-0482">Metalloprotease</keyword>
<dbReference type="PROSITE" id="PS50215">
    <property type="entry name" value="ADAM_MEPRO"/>
    <property type="match status" value="1"/>
</dbReference>
<keyword evidence="1" id="KW-0645">Protease</keyword>
<dbReference type="AlphaFoldDB" id="A0AAE0YGT0"/>
<proteinExistence type="predicted"/>
<dbReference type="Proteomes" id="UP001283361">
    <property type="component" value="Unassembled WGS sequence"/>
</dbReference>
<dbReference type="SMART" id="SM00608">
    <property type="entry name" value="ACR"/>
    <property type="match status" value="1"/>
</dbReference>
<evidence type="ECO:0000256" key="4">
    <source>
        <dbReference type="ARBA" id="ARBA00022833"/>
    </source>
</evidence>
<accession>A0AAE0YGT0</accession>
<feature type="binding site" evidence="8">
    <location>
        <position position="447"/>
    </location>
    <ligand>
        <name>Zn(2+)</name>
        <dbReference type="ChEBI" id="CHEBI:29105"/>
        <note>catalytic</note>
    </ligand>
</feature>
<evidence type="ECO:0000256" key="5">
    <source>
        <dbReference type="ARBA" id="ARBA00023049"/>
    </source>
</evidence>
<name>A0AAE0YGT0_9GAST</name>
<dbReference type="Pfam" id="PF13688">
    <property type="entry name" value="Reprolysin_5"/>
    <property type="match status" value="1"/>
</dbReference>
<feature type="region of interest" description="Disordered" evidence="9">
    <location>
        <begin position="229"/>
        <end position="248"/>
    </location>
</feature>
<dbReference type="InterPro" id="IPR001590">
    <property type="entry name" value="Peptidase_M12B"/>
</dbReference>
<keyword evidence="2 8" id="KW-0479">Metal-binding</keyword>
<dbReference type="GO" id="GO:0006508">
    <property type="term" value="P:proteolysis"/>
    <property type="evidence" value="ECO:0007669"/>
    <property type="project" value="UniProtKB-KW"/>
</dbReference>
<dbReference type="Gene3D" id="3.40.1620.60">
    <property type="match status" value="1"/>
</dbReference>
<feature type="binding site" evidence="8">
    <location>
        <position position="443"/>
    </location>
    <ligand>
        <name>Zn(2+)</name>
        <dbReference type="ChEBI" id="CHEBI:29105"/>
        <note>catalytic</note>
    </ligand>
</feature>
<evidence type="ECO:0000256" key="2">
    <source>
        <dbReference type="ARBA" id="ARBA00022723"/>
    </source>
</evidence>
<keyword evidence="7" id="KW-0325">Glycoprotein</keyword>
<comment type="caution">
    <text evidence="8">Lacks conserved residue(s) required for the propagation of feature annotation.</text>
</comment>
<evidence type="ECO:0000313" key="11">
    <source>
        <dbReference type="EMBL" id="KAK3744250.1"/>
    </source>
</evidence>
<dbReference type="InterPro" id="IPR024079">
    <property type="entry name" value="MetalloPept_cat_dom_sf"/>
</dbReference>
<organism evidence="11 12">
    <name type="scientific">Elysia crispata</name>
    <name type="common">lettuce slug</name>
    <dbReference type="NCBI Taxonomy" id="231223"/>
    <lineage>
        <taxon>Eukaryota</taxon>
        <taxon>Metazoa</taxon>
        <taxon>Spiralia</taxon>
        <taxon>Lophotrochozoa</taxon>
        <taxon>Mollusca</taxon>
        <taxon>Gastropoda</taxon>
        <taxon>Heterobranchia</taxon>
        <taxon>Euthyneura</taxon>
        <taxon>Panpulmonata</taxon>
        <taxon>Sacoglossa</taxon>
        <taxon>Placobranchoidea</taxon>
        <taxon>Plakobranchidae</taxon>
        <taxon>Elysia</taxon>
    </lineage>
</organism>
<evidence type="ECO:0000256" key="9">
    <source>
        <dbReference type="SAM" id="MobiDB-lite"/>
    </source>
</evidence>
<dbReference type="SUPFAM" id="SSF55486">
    <property type="entry name" value="Metalloproteases ('zincins'), catalytic domain"/>
    <property type="match status" value="1"/>
</dbReference>
<reference evidence="11" key="1">
    <citation type="journal article" date="2023" name="G3 (Bethesda)">
        <title>A reference genome for the long-term kleptoplast-retaining sea slug Elysia crispata morphotype clarki.</title>
        <authorList>
            <person name="Eastman K.E."/>
            <person name="Pendleton A.L."/>
            <person name="Shaikh M.A."/>
            <person name="Suttiyut T."/>
            <person name="Ogas R."/>
            <person name="Tomko P."/>
            <person name="Gavelis G."/>
            <person name="Widhalm J.R."/>
            <person name="Wisecaver J.H."/>
        </authorList>
    </citation>
    <scope>NUCLEOTIDE SEQUENCE</scope>
    <source>
        <strain evidence="11">ECLA1</strain>
    </source>
</reference>
<dbReference type="GO" id="GO:0046872">
    <property type="term" value="F:metal ion binding"/>
    <property type="evidence" value="ECO:0007669"/>
    <property type="project" value="UniProtKB-KW"/>
</dbReference>
<gene>
    <name evidence="11" type="ORF">RRG08_020510</name>
</gene>
<evidence type="ECO:0000259" key="10">
    <source>
        <dbReference type="PROSITE" id="PS50215"/>
    </source>
</evidence>
<evidence type="ECO:0000256" key="6">
    <source>
        <dbReference type="ARBA" id="ARBA00023157"/>
    </source>
</evidence>
<dbReference type="GO" id="GO:0004222">
    <property type="term" value="F:metalloendopeptidase activity"/>
    <property type="evidence" value="ECO:0007669"/>
    <property type="project" value="InterPro"/>
</dbReference>
<dbReference type="Pfam" id="PF17771">
    <property type="entry name" value="ADAMTS_CR_2"/>
    <property type="match status" value="1"/>
</dbReference>
<feature type="compositionally biased region" description="Low complexity" evidence="9">
    <location>
        <begin position="234"/>
        <end position="247"/>
    </location>
</feature>
<dbReference type="EMBL" id="JAWDGP010006268">
    <property type="protein sequence ID" value="KAK3744250.1"/>
    <property type="molecule type" value="Genomic_DNA"/>
</dbReference>
<feature type="compositionally biased region" description="Low complexity" evidence="9">
    <location>
        <begin position="157"/>
        <end position="181"/>
    </location>
</feature>
<comment type="caution">
    <text evidence="11">The sequence shown here is derived from an EMBL/GenBank/DDBJ whole genome shotgun (WGS) entry which is preliminary data.</text>
</comment>
<keyword evidence="4 8" id="KW-0862">Zinc</keyword>
<evidence type="ECO:0000256" key="1">
    <source>
        <dbReference type="ARBA" id="ARBA00022670"/>
    </source>
</evidence>
<dbReference type="InterPro" id="IPR041645">
    <property type="entry name" value="ADAMTS_CR_2"/>
</dbReference>
<feature type="active site" evidence="8">
    <location>
        <position position="444"/>
    </location>
</feature>